<dbReference type="PANTHER" id="PTHR30502:SF0">
    <property type="entry name" value="PHOSPHOENOLPYRUVATE CARBOXYLASE FAMILY PROTEIN"/>
    <property type="match status" value="1"/>
</dbReference>
<keyword evidence="2" id="KW-0479">Metal-binding</keyword>
<dbReference type="SUPFAM" id="SSF51621">
    <property type="entry name" value="Phosphoenolpyruvate/pyruvate domain"/>
    <property type="match status" value="1"/>
</dbReference>
<dbReference type="EC" id="4.1.2.52" evidence="5"/>
<proteinExistence type="inferred from homology"/>
<dbReference type="InterPro" id="IPR050251">
    <property type="entry name" value="HpcH-HpaI_aldolase"/>
</dbReference>
<evidence type="ECO:0000313" key="5">
    <source>
        <dbReference type="EMBL" id="OXR43231.1"/>
    </source>
</evidence>
<dbReference type="Gene3D" id="3.20.20.60">
    <property type="entry name" value="Phosphoenolpyruvate-binding domains"/>
    <property type="match status" value="1"/>
</dbReference>
<comment type="caution">
    <text evidence="5">The sequence shown here is derived from an EMBL/GenBank/DDBJ whole genome shotgun (WGS) entry which is preliminary data.</text>
</comment>
<dbReference type="Pfam" id="PF03328">
    <property type="entry name" value="HpcH_HpaI"/>
    <property type="match status" value="1"/>
</dbReference>
<dbReference type="InterPro" id="IPR040442">
    <property type="entry name" value="Pyrv_kinase-like_dom_sf"/>
</dbReference>
<name>A0A231H2Z6_9NOCA</name>
<reference evidence="5 6" key="1">
    <citation type="submission" date="2017-07" db="EMBL/GenBank/DDBJ databases">
        <title>First draft Genome Sequence of Nocardia cerradoensis isolated from human infection.</title>
        <authorList>
            <person name="Carrasco G."/>
        </authorList>
    </citation>
    <scope>NUCLEOTIDE SEQUENCE [LARGE SCALE GENOMIC DNA]</scope>
    <source>
        <strain evidence="5 6">CNM20130759</strain>
    </source>
</reference>
<dbReference type="GO" id="GO:0016832">
    <property type="term" value="F:aldehyde-lyase activity"/>
    <property type="evidence" value="ECO:0007669"/>
    <property type="project" value="UniProtKB-ARBA"/>
</dbReference>
<dbReference type="GO" id="GO:0005737">
    <property type="term" value="C:cytoplasm"/>
    <property type="evidence" value="ECO:0007669"/>
    <property type="project" value="TreeGrafter"/>
</dbReference>
<dbReference type="EMBL" id="NGAF01000010">
    <property type="protein sequence ID" value="OXR43231.1"/>
    <property type="molecule type" value="Genomic_DNA"/>
</dbReference>
<evidence type="ECO:0000313" key="6">
    <source>
        <dbReference type="Proteomes" id="UP000215506"/>
    </source>
</evidence>
<gene>
    <name evidence="5" type="primary">hpcH</name>
    <name evidence="5" type="ORF">B7C42_04653</name>
</gene>
<dbReference type="Proteomes" id="UP000215506">
    <property type="component" value="Unassembled WGS sequence"/>
</dbReference>
<accession>A0A231H2Z6</accession>
<evidence type="ECO:0000256" key="1">
    <source>
        <dbReference type="ARBA" id="ARBA00005568"/>
    </source>
</evidence>
<comment type="similarity">
    <text evidence="1">Belongs to the HpcH/HpaI aldolase family.</text>
</comment>
<keyword evidence="6" id="KW-1185">Reference proteome</keyword>
<evidence type="ECO:0000259" key="4">
    <source>
        <dbReference type="Pfam" id="PF03328"/>
    </source>
</evidence>
<feature type="domain" description="HpcH/HpaI aldolase/citrate lyase" evidence="4">
    <location>
        <begin position="16"/>
        <end position="241"/>
    </location>
</feature>
<dbReference type="FunFam" id="3.20.20.60:FF:000004">
    <property type="entry name" value="5-keto-4-deoxy-D-glucarate aldolase"/>
    <property type="match status" value="1"/>
</dbReference>
<keyword evidence="3 5" id="KW-0456">Lyase</keyword>
<dbReference type="GO" id="GO:0046872">
    <property type="term" value="F:metal ion binding"/>
    <property type="evidence" value="ECO:0007669"/>
    <property type="project" value="UniProtKB-KW"/>
</dbReference>
<protein>
    <submittedName>
        <fullName evidence="5">4-hydroxy-2-oxo-heptane-1,7-dioate aldolase</fullName>
        <ecNumber evidence="5">4.1.2.52</ecNumber>
    </submittedName>
</protein>
<evidence type="ECO:0000256" key="3">
    <source>
        <dbReference type="ARBA" id="ARBA00023239"/>
    </source>
</evidence>
<dbReference type="AlphaFoldDB" id="A0A231H2Z6"/>
<sequence>MIRNRWRQALATGRTQIGMWVVGASPYSAEICAGAGLDWLLIDQEHAPNDLRSTLSQLQAVSGYPVEVLVRPPSADPVLIKQLLDLGVTDLVVPMIESAAAAQAVVAATRYPPAGIRGVGSAFARASRWNRISDYLTTADSSISVTVQIESAAGLAELDKIAGVEGVDAVFIGPADLAASLGYLGKPQAPPVVEVIEEALRTLHGAGVAAGVNAFDPATARRYIAAGASFVLVGADVTLLARGAEALAQAYRNDIQFPTPHNI</sequence>
<dbReference type="PANTHER" id="PTHR30502">
    <property type="entry name" value="2-KETO-3-DEOXY-L-RHAMNONATE ALDOLASE"/>
    <property type="match status" value="1"/>
</dbReference>
<evidence type="ECO:0000256" key="2">
    <source>
        <dbReference type="ARBA" id="ARBA00022723"/>
    </source>
</evidence>
<dbReference type="InterPro" id="IPR005000">
    <property type="entry name" value="Aldolase/citrate-lyase_domain"/>
</dbReference>
<organism evidence="5 6">
    <name type="scientific">Nocardia cerradoensis</name>
    <dbReference type="NCBI Taxonomy" id="85688"/>
    <lineage>
        <taxon>Bacteria</taxon>
        <taxon>Bacillati</taxon>
        <taxon>Actinomycetota</taxon>
        <taxon>Actinomycetes</taxon>
        <taxon>Mycobacteriales</taxon>
        <taxon>Nocardiaceae</taxon>
        <taxon>Nocardia</taxon>
    </lineage>
</organism>
<dbReference type="InterPro" id="IPR015813">
    <property type="entry name" value="Pyrv/PenolPyrv_kinase-like_dom"/>
</dbReference>